<evidence type="ECO:0000256" key="5">
    <source>
        <dbReference type="SAM" id="MobiDB-lite"/>
    </source>
</evidence>
<keyword evidence="3" id="KW-0274">FAD</keyword>
<feature type="region of interest" description="Disordered" evidence="5">
    <location>
        <begin position="85"/>
        <end position="155"/>
    </location>
</feature>
<dbReference type="EMBL" id="HBHQ01013588">
    <property type="protein sequence ID" value="CAD9817195.1"/>
    <property type="molecule type" value="Transcribed_RNA"/>
</dbReference>
<evidence type="ECO:0000256" key="2">
    <source>
        <dbReference type="ARBA" id="ARBA00022630"/>
    </source>
</evidence>
<dbReference type="Gene3D" id="3.50.50.60">
    <property type="entry name" value="FAD/NAD(P)-binding domain"/>
    <property type="match status" value="2"/>
</dbReference>
<proteinExistence type="inferred from homology"/>
<dbReference type="InterPro" id="IPR036188">
    <property type="entry name" value="FAD/NAD-bd_sf"/>
</dbReference>
<name>A0A7S2UFX3_9STRA</name>
<keyword evidence="4" id="KW-0560">Oxidoreductase</keyword>
<evidence type="ECO:0000256" key="4">
    <source>
        <dbReference type="ARBA" id="ARBA00023002"/>
    </source>
</evidence>
<reference evidence="6" key="1">
    <citation type="submission" date="2021-01" db="EMBL/GenBank/DDBJ databases">
        <authorList>
            <person name="Corre E."/>
            <person name="Pelletier E."/>
            <person name="Niang G."/>
            <person name="Scheremetjew M."/>
            <person name="Finn R."/>
            <person name="Kale V."/>
            <person name="Holt S."/>
            <person name="Cochrane G."/>
            <person name="Meng A."/>
            <person name="Brown T."/>
            <person name="Cohen L."/>
        </authorList>
    </citation>
    <scope>NUCLEOTIDE SEQUENCE</scope>
    <source>
        <strain evidence="6">CCMP2084</strain>
    </source>
</reference>
<dbReference type="PANTHER" id="PTHR23023">
    <property type="entry name" value="DIMETHYLANILINE MONOOXYGENASE"/>
    <property type="match status" value="1"/>
</dbReference>
<dbReference type="AlphaFoldDB" id="A0A7S2UFX3"/>
<dbReference type="GO" id="GO:0050661">
    <property type="term" value="F:NADP binding"/>
    <property type="evidence" value="ECO:0007669"/>
    <property type="project" value="InterPro"/>
</dbReference>
<dbReference type="GO" id="GO:0050660">
    <property type="term" value="F:flavin adenine dinucleotide binding"/>
    <property type="evidence" value="ECO:0007669"/>
    <property type="project" value="InterPro"/>
</dbReference>
<evidence type="ECO:0000313" key="6">
    <source>
        <dbReference type="EMBL" id="CAD9817195.1"/>
    </source>
</evidence>
<accession>A0A7S2UFX3</accession>
<dbReference type="InterPro" id="IPR020946">
    <property type="entry name" value="Flavin_mOase-like"/>
</dbReference>
<keyword evidence="2" id="KW-0285">Flavoprotein</keyword>
<sequence length="661" mass="74289">MAPCYTPVNDQMAPQYTPVNDQMESMRIGPDTGTEDSPTVCVLGCGPGGMFFLHALATRRAKLLEEGDLAAATALPVVTCYERTSSPGGVWRSSKDMHTKQMASTSRQATKNKYYKKRTNKSPTDSDSDSDPEISVLSSTKKSAHHNGETEKECGSPNMYEALWTNGCKEAMEFFDYTYDEHFKKELPTFLPRKHVLEYMLKRVTLKENIFEKVSFDTTVTRASYDESRKKFDVSTVDNLTGIVSTKEFDKCIWACGMNGKPSIPTASIDILKEGKFKGRVLHSAQMGDFDEKNVKGKRILFVGSSYSAEDVALHSIKLGAKKVFISLRGDTGAACEVSAWPGNKVKLFDCTMPCGVTEDGTGILLRQTTWNYDTLKYEFDPSSEPTVVKDIAAVLFCTGYSPSIEFLAPSLRSPIPYASNRKPWKLPADWKMKPNVLSDHFGEVKPAETMYGYEGYVKWNIYRHLSIDNPSMMYLYESTSWPLLDLDVGAYICLAYVCGDKKIPSRDEMKRKNHEIRLAAMDIPDFRYGEDRNYGDCEWPTDKNHWYNDKTSAGYKLYLKESCEYGVRIIAGDMAEGNYPVSFGSFEKLNSTGEAFGNLEVKDSLGRYELKEDSADSSWRTFRDCNPEGYKSIFTGIPSIAFDGPWMELDDEGKIPKAIV</sequence>
<evidence type="ECO:0000256" key="1">
    <source>
        <dbReference type="ARBA" id="ARBA00009183"/>
    </source>
</evidence>
<comment type="similarity">
    <text evidence="1">Belongs to the FMO family.</text>
</comment>
<evidence type="ECO:0000256" key="3">
    <source>
        <dbReference type="ARBA" id="ARBA00022827"/>
    </source>
</evidence>
<gene>
    <name evidence="6" type="ORF">ASEP1449_LOCUS9027</name>
</gene>
<protein>
    <submittedName>
        <fullName evidence="6">Uncharacterized protein</fullName>
    </submittedName>
</protein>
<dbReference type="GO" id="GO:0004499">
    <property type="term" value="F:N,N-dimethylaniline monooxygenase activity"/>
    <property type="evidence" value="ECO:0007669"/>
    <property type="project" value="InterPro"/>
</dbReference>
<dbReference type="InterPro" id="IPR050346">
    <property type="entry name" value="FMO-like"/>
</dbReference>
<organism evidence="6">
    <name type="scientific">Attheya septentrionalis</name>
    <dbReference type="NCBI Taxonomy" id="420275"/>
    <lineage>
        <taxon>Eukaryota</taxon>
        <taxon>Sar</taxon>
        <taxon>Stramenopiles</taxon>
        <taxon>Ochrophyta</taxon>
        <taxon>Bacillariophyta</taxon>
        <taxon>Coscinodiscophyceae</taxon>
        <taxon>Chaetocerotophycidae</taxon>
        <taxon>Chaetocerotales</taxon>
        <taxon>Attheyaceae</taxon>
        <taxon>Attheya</taxon>
    </lineage>
</organism>
<dbReference type="Pfam" id="PF00743">
    <property type="entry name" value="FMO-like"/>
    <property type="match status" value="1"/>
</dbReference>
<dbReference type="SUPFAM" id="SSF51905">
    <property type="entry name" value="FAD/NAD(P)-binding domain"/>
    <property type="match status" value="1"/>
</dbReference>